<gene>
    <name evidence="2" type="ORF">J2Z21_005854</name>
</gene>
<organism evidence="2 3">
    <name type="scientific">Streptomyces griseochromogenes</name>
    <dbReference type="NCBI Taxonomy" id="68214"/>
    <lineage>
        <taxon>Bacteria</taxon>
        <taxon>Bacillati</taxon>
        <taxon>Actinomycetota</taxon>
        <taxon>Actinomycetes</taxon>
        <taxon>Kitasatosporales</taxon>
        <taxon>Streptomycetaceae</taxon>
        <taxon>Streptomyces</taxon>
    </lineage>
</organism>
<name>A0ABS4LZN4_9ACTN</name>
<dbReference type="Proteomes" id="UP001519309">
    <property type="component" value="Unassembled WGS sequence"/>
</dbReference>
<sequence length="71" mass="7495">MREGRSERDAATVENPPTAAASRAVVRHAGPAHAGDVRARAPVDRAAVARYFRPIAAQAALYLAVQMSPTV</sequence>
<reference evidence="2 3" key="1">
    <citation type="submission" date="2021-03" db="EMBL/GenBank/DDBJ databases">
        <title>Genomic Encyclopedia of Type Strains, Phase IV (KMG-IV): sequencing the most valuable type-strain genomes for metagenomic binning, comparative biology and taxonomic classification.</title>
        <authorList>
            <person name="Goeker M."/>
        </authorList>
    </citation>
    <scope>NUCLEOTIDE SEQUENCE [LARGE SCALE GENOMIC DNA]</scope>
    <source>
        <strain evidence="2 3">DSM 40499</strain>
    </source>
</reference>
<protein>
    <submittedName>
        <fullName evidence="2">Uncharacterized protein</fullName>
    </submittedName>
</protein>
<feature type="region of interest" description="Disordered" evidence="1">
    <location>
        <begin position="1"/>
        <end position="24"/>
    </location>
</feature>
<keyword evidence="3" id="KW-1185">Reference proteome</keyword>
<proteinExistence type="predicted"/>
<comment type="caution">
    <text evidence="2">The sequence shown here is derived from an EMBL/GenBank/DDBJ whole genome shotgun (WGS) entry which is preliminary data.</text>
</comment>
<evidence type="ECO:0000313" key="2">
    <source>
        <dbReference type="EMBL" id="MBP2052865.1"/>
    </source>
</evidence>
<accession>A0ABS4LZN4</accession>
<dbReference type="EMBL" id="JAGGLP010000013">
    <property type="protein sequence ID" value="MBP2052865.1"/>
    <property type="molecule type" value="Genomic_DNA"/>
</dbReference>
<evidence type="ECO:0000313" key="3">
    <source>
        <dbReference type="Proteomes" id="UP001519309"/>
    </source>
</evidence>
<feature type="compositionally biased region" description="Basic and acidic residues" evidence="1">
    <location>
        <begin position="1"/>
        <end position="11"/>
    </location>
</feature>
<evidence type="ECO:0000256" key="1">
    <source>
        <dbReference type="SAM" id="MobiDB-lite"/>
    </source>
</evidence>